<evidence type="ECO:0000256" key="1">
    <source>
        <dbReference type="SAM" id="SignalP"/>
    </source>
</evidence>
<reference evidence="3" key="1">
    <citation type="submission" date="2025-08" db="UniProtKB">
        <authorList>
            <consortium name="RefSeq"/>
        </authorList>
    </citation>
    <scope>IDENTIFICATION</scope>
</reference>
<dbReference type="AlphaFoldDB" id="A0AAJ6VXZ9"/>
<feature type="chain" id="PRO_5042526155" evidence="1">
    <location>
        <begin position="20"/>
        <end position="135"/>
    </location>
</feature>
<proteinExistence type="predicted"/>
<evidence type="ECO:0000313" key="3">
    <source>
        <dbReference type="RefSeq" id="XP_003744464.1"/>
    </source>
</evidence>
<accession>A0AAJ6VXZ9</accession>
<keyword evidence="2" id="KW-1185">Reference proteome</keyword>
<organism evidence="2 3">
    <name type="scientific">Galendromus occidentalis</name>
    <name type="common">western predatory mite</name>
    <dbReference type="NCBI Taxonomy" id="34638"/>
    <lineage>
        <taxon>Eukaryota</taxon>
        <taxon>Metazoa</taxon>
        <taxon>Ecdysozoa</taxon>
        <taxon>Arthropoda</taxon>
        <taxon>Chelicerata</taxon>
        <taxon>Arachnida</taxon>
        <taxon>Acari</taxon>
        <taxon>Parasitiformes</taxon>
        <taxon>Mesostigmata</taxon>
        <taxon>Gamasina</taxon>
        <taxon>Phytoseioidea</taxon>
        <taxon>Phytoseiidae</taxon>
        <taxon>Typhlodrominae</taxon>
        <taxon>Galendromus</taxon>
    </lineage>
</organism>
<sequence>MKGLTPLLMMACFASQASAASFKDLEAMFKSLVDDTVPPEKQQKFKDGFANMKGCVSALMEKIDFKVVETLTAAVTSAGVECGKQVQGMNESQQQEQFMPCVKQQLQDVMSRRNDAEKAAFMQAKDCLMGLFKSS</sequence>
<name>A0AAJ6VXZ9_9ACAR</name>
<keyword evidence="1" id="KW-0732">Signal</keyword>
<dbReference type="RefSeq" id="XP_003744464.1">
    <property type="nucleotide sequence ID" value="XM_003744416.1"/>
</dbReference>
<protein>
    <submittedName>
        <fullName evidence="3">Uncharacterized protein LOC100905778</fullName>
    </submittedName>
</protein>
<evidence type="ECO:0000313" key="2">
    <source>
        <dbReference type="Proteomes" id="UP000694867"/>
    </source>
</evidence>
<feature type="signal peptide" evidence="1">
    <location>
        <begin position="1"/>
        <end position="19"/>
    </location>
</feature>
<dbReference type="Proteomes" id="UP000694867">
    <property type="component" value="Unplaced"/>
</dbReference>
<dbReference type="GeneID" id="100905778"/>
<dbReference type="KEGG" id="goe:100905778"/>
<gene>
    <name evidence="3" type="primary">LOC100905778</name>
</gene>